<name>A0A1D6J4N9_MAIZE</name>
<reference evidence="3" key="1">
    <citation type="submission" date="2015-12" db="EMBL/GenBank/DDBJ databases">
        <title>Update maize B73 reference genome by single molecule sequencing technologies.</title>
        <authorList>
            <consortium name="Maize Genome Sequencing Project"/>
            <person name="Ware D."/>
        </authorList>
    </citation>
    <scope>NUCLEOTIDE SEQUENCE</scope>
    <source>
        <tissue evidence="3">Seedling</tissue>
    </source>
</reference>
<gene>
    <name evidence="3" type="ORF">ZEAMMB73_Zm00001d025094</name>
</gene>
<dbReference type="InterPro" id="IPR025398">
    <property type="entry name" value="DUF4371"/>
</dbReference>
<dbReference type="PANTHER" id="PTHR45749:SF37">
    <property type="entry name" value="OS05G0311600 PROTEIN"/>
    <property type="match status" value="1"/>
</dbReference>
<evidence type="ECO:0000313" key="3">
    <source>
        <dbReference type="EMBL" id="AQK42923.1"/>
    </source>
</evidence>
<dbReference type="PANTHER" id="PTHR45749">
    <property type="match status" value="1"/>
</dbReference>
<evidence type="ECO:0000259" key="2">
    <source>
        <dbReference type="Pfam" id="PF14291"/>
    </source>
</evidence>
<dbReference type="STRING" id="4577.A0A1D6J4N9"/>
<dbReference type="AlphaFoldDB" id="A0A1D6J4N9"/>
<evidence type="ECO:0000256" key="1">
    <source>
        <dbReference type="SAM" id="MobiDB-lite"/>
    </source>
</evidence>
<dbReference type="OMA" id="ATHAMFL"/>
<dbReference type="EMBL" id="CM000786">
    <property type="protein sequence ID" value="AQK42923.1"/>
    <property type="molecule type" value="Genomic_DNA"/>
</dbReference>
<dbReference type="EMBL" id="CM000786">
    <property type="protein sequence ID" value="AQK42924.1"/>
    <property type="molecule type" value="Genomic_DNA"/>
</dbReference>
<dbReference type="InterPro" id="IPR012337">
    <property type="entry name" value="RNaseH-like_sf"/>
</dbReference>
<protein>
    <submittedName>
        <fullName evidence="3">TTF-type zinc finger protein with HAT dimerization domain</fullName>
    </submittedName>
</protein>
<accession>A0A1D6J4N9</accession>
<dbReference type="Pfam" id="PF14291">
    <property type="entry name" value="DUF4371"/>
    <property type="match status" value="1"/>
</dbReference>
<organism evidence="3">
    <name type="scientific">Zea mays</name>
    <name type="common">Maize</name>
    <dbReference type="NCBI Taxonomy" id="4577"/>
    <lineage>
        <taxon>Eukaryota</taxon>
        <taxon>Viridiplantae</taxon>
        <taxon>Streptophyta</taxon>
        <taxon>Embryophyta</taxon>
        <taxon>Tracheophyta</taxon>
        <taxon>Spermatophyta</taxon>
        <taxon>Magnoliopsida</taxon>
        <taxon>Liliopsida</taxon>
        <taxon>Poales</taxon>
        <taxon>Poaceae</taxon>
        <taxon>PACMAD clade</taxon>
        <taxon>Panicoideae</taxon>
        <taxon>Andropogonodae</taxon>
        <taxon>Andropogoneae</taxon>
        <taxon>Tripsacinae</taxon>
        <taxon>Zea</taxon>
    </lineage>
</organism>
<dbReference type="InParanoid" id="A0A1D6J4N9"/>
<feature type="domain" description="DUF4371" evidence="2">
    <location>
        <begin position="2"/>
        <end position="138"/>
    </location>
</feature>
<feature type="region of interest" description="Disordered" evidence="1">
    <location>
        <begin position="212"/>
        <end position="234"/>
    </location>
</feature>
<dbReference type="SUPFAM" id="SSF53098">
    <property type="entry name" value="Ribonuclease H-like"/>
    <property type="match status" value="1"/>
</dbReference>
<proteinExistence type="predicted"/>
<sequence>MVKLLASYNKEVKGVVLENAPRNAKYTSSDVQKEILSIVARKVQKITREEIGTSKFCIMVDEARDESKKEQMAIVIRFVNKEGLIKEHFLDLVHVKDTTALTLKNSICVVLTANSLSIEDIRGQGYDGASNMRGERNGLKALILNEGPYAYYIHCMAHQLQLALVASSRKVQEVHNFFQHATFIINVVSSSTKRNDELLAAQAEEIAREIELGELDTGQGANQMSSLQRQGDTR</sequence>
<feature type="compositionally biased region" description="Polar residues" evidence="1">
    <location>
        <begin position="219"/>
        <end position="234"/>
    </location>
</feature>